<sequence>MFELVQAVEDYPQFLPWCGGSTVHERSRQRMLATVAIDYRGIRQSFTTENTLHSPHRIGMALREGPFSRLDGLWHFNTLRHDACKVEFRLDYAFKSGLLGQALVPVFDHIARSFVDAFVRRADQVYRSPPAPGGQGG</sequence>
<organism evidence="3 4">
    <name type="scientific">Quisquiliibacterium transsilvanicum</name>
    <dbReference type="NCBI Taxonomy" id="1549638"/>
    <lineage>
        <taxon>Bacteria</taxon>
        <taxon>Pseudomonadati</taxon>
        <taxon>Pseudomonadota</taxon>
        <taxon>Betaproteobacteria</taxon>
        <taxon>Burkholderiales</taxon>
        <taxon>Burkholderiaceae</taxon>
        <taxon>Quisquiliibacterium</taxon>
    </lineage>
</organism>
<reference evidence="3 4" key="1">
    <citation type="submission" date="2020-08" db="EMBL/GenBank/DDBJ databases">
        <title>Genomic Encyclopedia of Type Strains, Phase IV (KMG-IV): sequencing the most valuable type-strain genomes for metagenomic binning, comparative biology and taxonomic classification.</title>
        <authorList>
            <person name="Goeker M."/>
        </authorList>
    </citation>
    <scope>NUCLEOTIDE SEQUENCE [LARGE SCALE GENOMIC DNA]</scope>
    <source>
        <strain evidence="3 4">DSM 29781</strain>
    </source>
</reference>
<dbReference type="Proteomes" id="UP000532440">
    <property type="component" value="Unassembled WGS sequence"/>
</dbReference>
<protein>
    <submittedName>
        <fullName evidence="3">Ribosome-associated toxin RatA of RatAB toxin-antitoxin module</fullName>
    </submittedName>
</protein>
<dbReference type="Gene3D" id="3.30.530.20">
    <property type="match status" value="1"/>
</dbReference>
<keyword evidence="4" id="KW-1185">Reference proteome</keyword>
<dbReference type="PANTHER" id="PTHR12901">
    <property type="entry name" value="SPERM PROTEIN HOMOLOG"/>
    <property type="match status" value="1"/>
</dbReference>
<dbReference type="InterPro" id="IPR005031">
    <property type="entry name" value="COQ10_START"/>
</dbReference>
<dbReference type="SUPFAM" id="SSF55961">
    <property type="entry name" value="Bet v1-like"/>
    <property type="match status" value="1"/>
</dbReference>
<dbReference type="InterPro" id="IPR044996">
    <property type="entry name" value="COQ10-like"/>
</dbReference>
<evidence type="ECO:0000313" key="3">
    <source>
        <dbReference type="EMBL" id="MBB5270496.1"/>
    </source>
</evidence>
<dbReference type="PANTHER" id="PTHR12901:SF10">
    <property type="entry name" value="COENZYME Q-BINDING PROTEIN COQ10, MITOCHONDRIAL"/>
    <property type="match status" value="1"/>
</dbReference>
<dbReference type="GO" id="GO:0048039">
    <property type="term" value="F:ubiquinone binding"/>
    <property type="evidence" value="ECO:0007669"/>
    <property type="project" value="InterPro"/>
</dbReference>
<comment type="similarity">
    <text evidence="1">Belongs to the ribosome association toxin RatA family.</text>
</comment>
<dbReference type="EMBL" id="JACHGB010000001">
    <property type="protein sequence ID" value="MBB5270496.1"/>
    <property type="molecule type" value="Genomic_DNA"/>
</dbReference>
<evidence type="ECO:0000259" key="2">
    <source>
        <dbReference type="Pfam" id="PF03364"/>
    </source>
</evidence>
<evidence type="ECO:0000256" key="1">
    <source>
        <dbReference type="ARBA" id="ARBA00008918"/>
    </source>
</evidence>
<evidence type="ECO:0000313" key="4">
    <source>
        <dbReference type="Proteomes" id="UP000532440"/>
    </source>
</evidence>
<dbReference type="GO" id="GO:0045333">
    <property type="term" value="P:cellular respiration"/>
    <property type="evidence" value="ECO:0007669"/>
    <property type="project" value="InterPro"/>
</dbReference>
<dbReference type="InterPro" id="IPR023393">
    <property type="entry name" value="START-like_dom_sf"/>
</dbReference>
<proteinExistence type="inferred from homology"/>
<dbReference type="AlphaFoldDB" id="A0A7W8HEI4"/>
<feature type="domain" description="Coenzyme Q-binding protein COQ10 START" evidence="2">
    <location>
        <begin position="1"/>
        <end position="118"/>
    </location>
</feature>
<accession>A0A7W8HEI4</accession>
<dbReference type="CDD" id="cd07813">
    <property type="entry name" value="COQ10p_like"/>
    <property type="match status" value="1"/>
</dbReference>
<dbReference type="Pfam" id="PF03364">
    <property type="entry name" value="Polyketide_cyc"/>
    <property type="match status" value="1"/>
</dbReference>
<name>A0A7W8HEI4_9BURK</name>
<gene>
    <name evidence="3" type="ORF">HNQ70_000480</name>
</gene>
<comment type="caution">
    <text evidence="3">The sequence shown here is derived from an EMBL/GenBank/DDBJ whole genome shotgun (WGS) entry which is preliminary data.</text>
</comment>